<gene>
    <name evidence="4" type="ORF">SAMN05661044_03949</name>
</gene>
<name>A0A1H7UUV7_OLID1</name>
<dbReference type="InterPro" id="IPR012373">
    <property type="entry name" value="Ferrdict_sens_TM"/>
</dbReference>
<feature type="transmembrane region" description="Helical" evidence="1">
    <location>
        <begin position="68"/>
        <end position="90"/>
    </location>
</feature>
<sequence length="325" mass="37090">MARKRKISTEELARLVEQYFNEEAQKLETKADFPDFNEQEVFEKIKRRTFVKKESEKRELRVFSRKHMWAKSLIGVAALCILVISIWLAVGRKTYSDIPKIDMVEIKTANGKRKTITLKDGSVMILNAASVAHIPSDFGKTTRSIWLEGEAFFEVEKNDQLPFFVYSSSSKTQVLGTSFNVSAYPQDNKMCITVASGRVKVDAMDAAKRNNAYILQPNQMIVFDKRDKKYTMQKVNAQHVKGWINNKLHFEKKTVSEIVSVLNRFYNISIVLEGTAQHACRYTVDFNNIPSNTAAKILADLSAASLIQQKGQQYILKLNQCKVPM</sequence>
<accession>A0A1H7UUV7</accession>
<keyword evidence="1" id="KW-0812">Transmembrane</keyword>
<dbReference type="EMBL" id="FOAF01000006">
    <property type="protein sequence ID" value="SEM00529.1"/>
    <property type="molecule type" value="Genomic_DNA"/>
</dbReference>
<keyword evidence="5" id="KW-1185">Reference proteome</keyword>
<dbReference type="InterPro" id="IPR006860">
    <property type="entry name" value="FecR"/>
</dbReference>
<proteinExistence type="predicted"/>
<keyword evidence="1" id="KW-0472">Membrane</keyword>
<dbReference type="Gene3D" id="3.55.50.30">
    <property type="match status" value="1"/>
</dbReference>
<evidence type="ECO:0000313" key="4">
    <source>
        <dbReference type="EMBL" id="SEM00529.1"/>
    </source>
</evidence>
<organism evidence="4 5">
    <name type="scientific">Olivibacter domesticus</name>
    <name type="common">Pseudosphingobacterium domesticum</name>
    <dbReference type="NCBI Taxonomy" id="407022"/>
    <lineage>
        <taxon>Bacteria</taxon>
        <taxon>Pseudomonadati</taxon>
        <taxon>Bacteroidota</taxon>
        <taxon>Sphingobacteriia</taxon>
        <taxon>Sphingobacteriales</taxon>
        <taxon>Sphingobacteriaceae</taxon>
        <taxon>Olivibacter</taxon>
    </lineage>
</organism>
<dbReference type="PIRSF" id="PIRSF018266">
    <property type="entry name" value="FecR"/>
    <property type="match status" value="1"/>
</dbReference>
<dbReference type="RefSeq" id="WP_093327802.1">
    <property type="nucleotide sequence ID" value="NZ_FOAF01000006.1"/>
</dbReference>
<dbReference type="PANTHER" id="PTHR30273">
    <property type="entry name" value="PERIPLASMIC SIGNAL SENSOR AND SIGMA FACTOR ACTIVATOR FECR-RELATED"/>
    <property type="match status" value="1"/>
</dbReference>
<dbReference type="Proteomes" id="UP000199421">
    <property type="component" value="Unassembled WGS sequence"/>
</dbReference>
<protein>
    <submittedName>
        <fullName evidence="4">FecR family protein</fullName>
    </submittedName>
</protein>
<evidence type="ECO:0000259" key="2">
    <source>
        <dbReference type="Pfam" id="PF04773"/>
    </source>
</evidence>
<dbReference type="Gene3D" id="2.60.120.1440">
    <property type="match status" value="1"/>
</dbReference>
<dbReference type="GO" id="GO:0016989">
    <property type="term" value="F:sigma factor antagonist activity"/>
    <property type="evidence" value="ECO:0007669"/>
    <property type="project" value="TreeGrafter"/>
</dbReference>
<feature type="domain" description="FecR protein" evidence="2">
    <location>
        <begin position="105"/>
        <end position="200"/>
    </location>
</feature>
<dbReference type="AlphaFoldDB" id="A0A1H7UUV7"/>
<dbReference type="InterPro" id="IPR032508">
    <property type="entry name" value="FecR_C"/>
</dbReference>
<reference evidence="5" key="1">
    <citation type="submission" date="2016-10" db="EMBL/GenBank/DDBJ databases">
        <authorList>
            <person name="Varghese N."/>
            <person name="Submissions S."/>
        </authorList>
    </citation>
    <scope>NUCLEOTIDE SEQUENCE [LARGE SCALE GENOMIC DNA]</scope>
    <source>
        <strain evidence="5">DSM 18733</strain>
    </source>
</reference>
<evidence type="ECO:0000313" key="5">
    <source>
        <dbReference type="Proteomes" id="UP000199421"/>
    </source>
</evidence>
<evidence type="ECO:0000259" key="3">
    <source>
        <dbReference type="Pfam" id="PF16344"/>
    </source>
</evidence>
<dbReference type="OrthoDB" id="1524389at2"/>
<dbReference type="Pfam" id="PF04773">
    <property type="entry name" value="FecR"/>
    <property type="match status" value="1"/>
</dbReference>
<dbReference type="STRING" id="407022.SAMN05661044_03949"/>
<keyword evidence="1" id="KW-1133">Transmembrane helix</keyword>
<feature type="domain" description="Protein FecR C-terminal" evidence="3">
    <location>
        <begin position="247"/>
        <end position="289"/>
    </location>
</feature>
<evidence type="ECO:0000256" key="1">
    <source>
        <dbReference type="SAM" id="Phobius"/>
    </source>
</evidence>
<dbReference type="Pfam" id="PF16344">
    <property type="entry name" value="FecR_C"/>
    <property type="match status" value="1"/>
</dbReference>
<dbReference type="PANTHER" id="PTHR30273:SF2">
    <property type="entry name" value="PROTEIN FECR"/>
    <property type="match status" value="1"/>
</dbReference>